<reference evidence="3 4" key="1">
    <citation type="submission" date="2017-11" db="EMBL/GenBank/DDBJ databases">
        <title>Genome sequence of Pantoea cypripedii NE1.</title>
        <authorList>
            <person name="Nascimento F.X."/>
        </authorList>
    </citation>
    <scope>NUCLEOTIDE SEQUENCE [LARGE SCALE GENOMIC DNA]</scope>
    <source>
        <strain evidence="3 4">NE1</strain>
        <plasmid evidence="4">pne1b</plasmid>
    </source>
</reference>
<sequence>MEKALQINQLYQDITRNITQALDDIAGLDISNDEGKAHVSVMTQNLQQIRKGFEEELLFLQQNAEWDHFTLAFFGETNAGKSTLIESLRILFNEQARQQALEARHNEVQEAERQLAEAGDKVREGMKQVYQQLASALSDFQNSAQKMKAIQLKTTRTKLWQAHITGAAVGLCVGLTVMALYFSQAAS</sequence>
<evidence type="ECO:0000313" key="4">
    <source>
        <dbReference type="Proteomes" id="UP000502005"/>
    </source>
</evidence>
<keyword evidence="3" id="KW-0614">Plasmid</keyword>
<gene>
    <name evidence="3" type="ORF">CUN67_27350</name>
</gene>
<feature type="coiled-coil region" evidence="1">
    <location>
        <begin position="101"/>
        <end position="128"/>
    </location>
</feature>
<keyword evidence="1" id="KW-0175">Coiled coil</keyword>
<feature type="transmembrane region" description="Helical" evidence="2">
    <location>
        <begin position="162"/>
        <end position="182"/>
    </location>
</feature>
<organism evidence="3 4">
    <name type="scientific">Pantoea cypripedii</name>
    <name type="common">Pectobacterium cypripedii</name>
    <name type="synonym">Erwinia cypripedii</name>
    <dbReference type="NCBI Taxonomy" id="55209"/>
    <lineage>
        <taxon>Bacteria</taxon>
        <taxon>Pseudomonadati</taxon>
        <taxon>Pseudomonadota</taxon>
        <taxon>Gammaproteobacteria</taxon>
        <taxon>Enterobacterales</taxon>
        <taxon>Erwiniaceae</taxon>
        <taxon>Pantoea</taxon>
    </lineage>
</organism>
<dbReference type="SUPFAM" id="SSF52540">
    <property type="entry name" value="P-loop containing nucleoside triphosphate hydrolases"/>
    <property type="match status" value="1"/>
</dbReference>
<proteinExistence type="predicted"/>
<name>A0A6B9G9W9_PANCY</name>
<evidence type="ECO:0000313" key="3">
    <source>
        <dbReference type="EMBL" id="QGY32663.1"/>
    </source>
</evidence>
<evidence type="ECO:0000256" key="1">
    <source>
        <dbReference type="SAM" id="Coils"/>
    </source>
</evidence>
<keyword evidence="2" id="KW-0812">Transmembrane</keyword>
<dbReference type="AlphaFoldDB" id="A0A6B9G9W9"/>
<dbReference type="Proteomes" id="UP000502005">
    <property type="component" value="Plasmid pNE1B"/>
</dbReference>
<dbReference type="InterPro" id="IPR027417">
    <property type="entry name" value="P-loop_NTPase"/>
</dbReference>
<protein>
    <recommendedName>
        <fullName evidence="5">G domain-containing protein</fullName>
    </recommendedName>
</protein>
<geneLocation type="plasmid" evidence="4">
    <name>pne1b</name>
</geneLocation>
<dbReference type="EMBL" id="CP024770">
    <property type="protein sequence ID" value="QGY32663.1"/>
    <property type="molecule type" value="Genomic_DNA"/>
</dbReference>
<keyword evidence="2" id="KW-0472">Membrane</keyword>
<evidence type="ECO:0008006" key="5">
    <source>
        <dbReference type="Google" id="ProtNLM"/>
    </source>
</evidence>
<dbReference type="Gene3D" id="3.40.50.300">
    <property type="entry name" value="P-loop containing nucleotide triphosphate hydrolases"/>
    <property type="match status" value="1"/>
</dbReference>
<accession>A0A6B9G9W9</accession>
<keyword evidence="2" id="KW-1133">Transmembrane helix</keyword>
<evidence type="ECO:0000256" key="2">
    <source>
        <dbReference type="SAM" id="Phobius"/>
    </source>
</evidence>
<dbReference type="RefSeq" id="WP_208718559.1">
    <property type="nucleotide sequence ID" value="NZ_CP024770.1"/>
</dbReference>